<protein>
    <submittedName>
        <fullName evidence="2">Uncharacterized protein</fullName>
    </submittedName>
</protein>
<feature type="region of interest" description="Disordered" evidence="1">
    <location>
        <begin position="64"/>
        <end position="92"/>
    </location>
</feature>
<dbReference type="Proteomes" id="UP000238701">
    <property type="component" value="Unassembled WGS sequence"/>
</dbReference>
<accession>A0A2U3KQC7</accession>
<reference evidence="3" key="1">
    <citation type="submission" date="2018-02" db="EMBL/GenBank/DDBJ databases">
        <authorList>
            <person name="Hausmann B."/>
        </authorList>
    </citation>
    <scope>NUCLEOTIDE SEQUENCE [LARGE SCALE GENOMIC DNA]</scope>
    <source>
        <strain evidence="3">Peat soil MAG SbA1</strain>
    </source>
</reference>
<evidence type="ECO:0000313" key="2">
    <source>
        <dbReference type="EMBL" id="SPF41873.1"/>
    </source>
</evidence>
<feature type="compositionally biased region" description="Basic and acidic residues" evidence="1">
    <location>
        <begin position="83"/>
        <end position="92"/>
    </location>
</feature>
<evidence type="ECO:0000313" key="3">
    <source>
        <dbReference type="Proteomes" id="UP000238701"/>
    </source>
</evidence>
<gene>
    <name evidence="2" type="ORF">SBA1_400018</name>
</gene>
<dbReference type="EMBL" id="OMOD01000134">
    <property type="protein sequence ID" value="SPF41873.1"/>
    <property type="molecule type" value="Genomic_DNA"/>
</dbReference>
<sequence>MRVSYLAQTQIPGPVILPLLTVYASRDLRFAALILKLELGPISILHPCAPPNLAANRIRLLRVPENRDQGNTSRRMRGGVSQRNKEGERSCL</sequence>
<organism evidence="2 3">
    <name type="scientific">Candidatus Sulfotelmatobacter kueseliae</name>
    <dbReference type="NCBI Taxonomy" id="2042962"/>
    <lineage>
        <taxon>Bacteria</taxon>
        <taxon>Pseudomonadati</taxon>
        <taxon>Acidobacteriota</taxon>
        <taxon>Terriglobia</taxon>
        <taxon>Terriglobales</taxon>
        <taxon>Candidatus Korobacteraceae</taxon>
        <taxon>Candidatus Sulfotelmatobacter</taxon>
    </lineage>
</organism>
<proteinExistence type="predicted"/>
<dbReference type="AlphaFoldDB" id="A0A2U3KQC7"/>
<evidence type="ECO:0000256" key="1">
    <source>
        <dbReference type="SAM" id="MobiDB-lite"/>
    </source>
</evidence>
<name>A0A2U3KQC7_9BACT</name>